<proteinExistence type="predicted"/>
<accession>A0A9D1M9K6</accession>
<evidence type="ECO:0000313" key="2">
    <source>
        <dbReference type="Proteomes" id="UP000824109"/>
    </source>
</evidence>
<dbReference type="AlphaFoldDB" id="A0A9D1M9K6"/>
<reference evidence="1" key="1">
    <citation type="submission" date="2020-10" db="EMBL/GenBank/DDBJ databases">
        <authorList>
            <person name="Gilroy R."/>
        </authorList>
    </citation>
    <scope>NUCLEOTIDE SEQUENCE</scope>
    <source>
        <strain evidence="1">USAMLcec3-3695</strain>
    </source>
</reference>
<dbReference type="EMBL" id="DVNB01000002">
    <property type="protein sequence ID" value="HIU56192.1"/>
    <property type="molecule type" value="Genomic_DNA"/>
</dbReference>
<dbReference type="PANTHER" id="PTHR35861">
    <property type="match status" value="1"/>
</dbReference>
<sequence length="476" mass="51781">MYRHGIYNSTTDTEMTAAVTTTFAQVAIGTAPVHMTADPTAAVNKPVICYNMAECRSKLGYSADFAKYTLCQAMYASFSAFSVAPVVFINVLDPSKHFTAVEETDYPVSDNVITIEDDVIVSTLVIKKESTPITADKYETEWVNGKLVVNFAETQTGEVSVSYNKADVSKVTAKDIIGAWDTETDARTGMEVIKSIYPMLGVVPLILTAPGWTTDDTVGAALSAKAAEINGCYKGMAICDIDSTTAKTRAAAIEEKQSRTLNENCIAVWPMIKKNDMTIALSAYLAAVIMDQAADSDGITCKSPSNQRIDIDDVVLSDGTSVYYDQEDGNELNAEGIVTVISRNGWYTWGNNTAAYPGETDPVKRWIMTRLSFLWIENDFINSNFAVIDSPLSSKMVEDCITDENIKLAAYTAAGYIAGGTMYYNADDNPSEDILNGKFTFRTNLAANVPGECIENIFSFDTETLRNSILGGTTNE</sequence>
<protein>
    <submittedName>
        <fullName evidence="1">Phage tail sheath family protein</fullName>
    </submittedName>
</protein>
<evidence type="ECO:0000313" key="1">
    <source>
        <dbReference type="EMBL" id="HIU56192.1"/>
    </source>
</evidence>
<dbReference type="Proteomes" id="UP000824109">
    <property type="component" value="Unassembled WGS sequence"/>
</dbReference>
<comment type="caution">
    <text evidence="1">The sequence shown here is derived from an EMBL/GenBank/DDBJ whole genome shotgun (WGS) entry which is preliminary data.</text>
</comment>
<reference evidence="1" key="2">
    <citation type="journal article" date="2021" name="PeerJ">
        <title>Extensive microbial diversity within the chicken gut microbiome revealed by metagenomics and culture.</title>
        <authorList>
            <person name="Gilroy R."/>
            <person name="Ravi A."/>
            <person name="Getino M."/>
            <person name="Pursley I."/>
            <person name="Horton D.L."/>
            <person name="Alikhan N.F."/>
            <person name="Baker D."/>
            <person name="Gharbi K."/>
            <person name="Hall N."/>
            <person name="Watson M."/>
            <person name="Adriaenssens E.M."/>
            <person name="Foster-Nyarko E."/>
            <person name="Jarju S."/>
            <person name="Secka A."/>
            <person name="Antonio M."/>
            <person name="Oren A."/>
            <person name="Chaudhuri R.R."/>
            <person name="La Ragione R."/>
            <person name="Hildebrand F."/>
            <person name="Pallen M.J."/>
        </authorList>
    </citation>
    <scope>NUCLEOTIDE SEQUENCE</scope>
    <source>
        <strain evidence="1">USAMLcec3-3695</strain>
    </source>
</reference>
<organism evidence="1 2">
    <name type="scientific">Candidatus Ornithomonoglobus merdipullorum</name>
    <dbReference type="NCBI Taxonomy" id="2840895"/>
    <lineage>
        <taxon>Bacteria</taxon>
        <taxon>Bacillati</taxon>
        <taxon>Bacillota</taxon>
        <taxon>Clostridia</taxon>
        <taxon>Candidatus Ornithomonoglobus</taxon>
    </lineage>
</organism>
<dbReference type="PANTHER" id="PTHR35861:SF2">
    <property type="entry name" value="FELS-2 PROPHAGE PROTEIN"/>
    <property type="match status" value="1"/>
</dbReference>
<name>A0A9D1M9K6_9FIRM</name>
<dbReference type="InterPro" id="IPR052042">
    <property type="entry name" value="Tail_sheath_structural"/>
</dbReference>
<gene>
    <name evidence="1" type="ORF">IAA61_00095</name>
</gene>